<comment type="caution">
    <text evidence="3">The sequence shown here is derived from an EMBL/GenBank/DDBJ whole genome shotgun (WGS) entry which is preliminary data.</text>
</comment>
<dbReference type="EMBL" id="JACCBU010000001">
    <property type="protein sequence ID" value="NYE72252.1"/>
    <property type="molecule type" value="Genomic_DNA"/>
</dbReference>
<organism evidence="3 4">
    <name type="scientific">Microlunatus parietis</name>
    <dbReference type="NCBI Taxonomy" id="682979"/>
    <lineage>
        <taxon>Bacteria</taxon>
        <taxon>Bacillati</taxon>
        <taxon>Actinomycetota</taxon>
        <taxon>Actinomycetes</taxon>
        <taxon>Propionibacteriales</taxon>
        <taxon>Propionibacteriaceae</taxon>
        <taxon>Microlunatus</taxon>
    </lineage>
</organism>
<evidence type="ECO:0000313" key="4">
    <source>
        <dbReference type="Proteomes" id="UP000569914"/>
    </source>
</evidence>
<dbReference type="RefSeq" id="WP_179752920.1">
    <property type="nucleotide sequence ID" value="NZ_JACCBU010000001.1"/>
</dbReference>
<keyword evidence="2" id="KW-0472">Membrane</keyword>
<dbReference type="AlphaFoldDB" id="A0A7Y9I8P9"/>
<gene>
    <name evidence="3" type="ORF">BKA15_003581</name>
</gene>
<feature type="region of interest" description="Disordered" evidence="1">
    <location>
        <begin position="1"/>
        <end position="42"/>
    </location>
</feature>
<keyword evidence="2" id="KW-0812">Transmembrane</keyword>
<evidence type="ECO:0000313" key="3">
    <source>
        <dbReference type="EMBL" id="NYE72252.1"/>
    </source>
</evidence>
<evidence type="ECO:0000256" key="2">
    <source>
        <dbReference type="SAM" id="Phobius"/>
    </source>
</evidence>
<sequence length="232" mass="25397">MSEQQSPPGIPGPPAVQAPRLDETPIASEWGPPEDEPDEQRRLPGPVRALIVVLVVAVLVGGVWALGGFKVRTDTDERVQPGQTIETGPYELAFSEATAQKHIDDDGTATWYVTVLGTARTTGDEALSPRNTMFVAKDPETVEQPDAGDAEIGTGDTGTHPANLTPGLPPVPYRVMFMFSEHYRPTDKILFAVYRLEEGNALLLDTGEKSWNNTRYVFRYDLPLTVLPEKKT</sequence>
<evidence type="ECO:0000256" key="1">
    <source>
        <dbReference type="SAM" id="MobiDB-lite"/>
    </source>
</evidence>
<protein>
    <submittedName>
        <fullName evidence="3">Uncharacterized protein</fullName>
    </submittedName>
</protein>
<proteinExistence type="predicted"/>
<accession>A0A7Y9I8P9</accession>
<name>A0A7Y9I8P9_9ACTN</name>
<keyword evidence="2" id="KW-1133">Transmembrane helix</keyword>
<keyword evidence="4" id="KW-1185">Reference proteome</keyword>
<dbReference type="Proteomes" id="UP000569914">
    <property type="component" value="Unassembled WGS sequence"/>
</dbReference>
<reference evidence="3 4" key="1">
    <citation type="submission" date="2020-07" db="EMBL/GenBank/DDBJ databases">
        <title>Sequencing the genomes of 1000 actinobacteria strains.</title>
        <authorList>
            <person name="Klenk H.-P."/>
        </authorList>
    </citation>
    <scope>NUCLEOTIDE SEQUENCE [LARGE SCALE GENOMIC DNA]</scope>
    <source>
        <strain evidence="3 4">DSM 22083</strain>
    </source>
</reference>
<feature type="transmembrane region" description="Helical" evidence="2">
    <location>
        <begin position="47"/>
        <end position="69"/>
    </location>
</feature>